<dbReference type="EMBL" id="GBRH01197619">
    <property type="protein sequence ID" value="JAE00277.1"/>
    <property type="molecule type" value="Transcribed_RNA"/>
</dbReference>
<evidence type="ECO:0000313" key="1">
    <source>
        <dbReference type="EMBL" id="JAE00277.1"/>
    </source>
</evidence>
<dbReference type="AlphaFoldDB" id="A0A0A9NN27"/>
<proteinExistence type="predicted"/>
<reference evidence="1" key="2">
    <citation type="journal article" date="2015" name="Data Brief">
        <title>Shoot transcriptome of the giant reed, Arundo donax.</title>
        <authorList>
            <person name="Barrero R.A."/>
            <person name="Guerrero F.D."/>
            <person name="Moolhuijzen P."/>
            <person name="Goolsby J.A."/>
            <person name="Tidwell J."/>
            <person name="Bellgard S.E."/>
            <person name="Bellgard M.I."/>
        </authorList>
    </citation>
    <scope>NUCLEOTIDE SEQUENCE</scope>
    <source>
        <tissue evidence="1">Shoot tissue taken approximately 20 cm above the soil surface</tissue>
    </source>
</reference>
<accession>A0A0A9NN27</accession>
<reference evidence="1" key="1">
    <citation type="submission" date="2014-09" db="EMBL/GenBank/DDBJ databases">
        <authorList>
            <person name="Magalhaes I.L.F."/>
            <person name="Oliveira U."/>
            <person name="Santos F.R."/>
            <person name="Vidigal T.H.D.A."/>
            <person name="Brescovit A.D."/>
            <person name="Santos A.J."/>
        </authorList>
    </citation>
    <scope>NUCLEOTIDE SEQUENCE</scope>
    <source>
        <tissue evidence="1">Shoot tissue taken approximately 20 cm above the soil surface</tissue>
    </source>
</reference>
<protein>
    <submittedName>
        <fullName evidence="1">CBL06</fullName>
    </submittedName>
</protein>
<organism evidence="1">
    <name type="scientific">Arundo donax</name>
    <name type="common">Giant reed</name>
    <name type="synonym">Donax arundinaceus</name>
    <dbReference type="NCBI Taxonomy" id="35708"/>
    <lineage>
        <taxon>Eukaryota</taxon>
        <taxon>Viridiplantae</taxon>
        <taxon>Streptophyta</taxon>
        <taxon>Embryophyta</taxon>
        <taxon>Tracheophyta</taxon>
        <taxon>Spermatophyta</taxon>
        <taxon>Magnoliopsida</taxon>
        <taxon>Liliopsida</taxon>
        <taxon>Poales</taxon>
        <taxon>Poaceae</taxon>
        <taxon>PACMAD clade</taxon>
        <taxon>Arundinoideae</taxon>
        <taxon>Arundineae</taxon>
        <taxon>Arundo</taxon>
    </lineage>
</organism>
<sequence>MRTVMEWIMNKCDTHGDNQTASITDSERSGFACVSIYSTGDESRPAEAPDWYHPISTGLSLRAANNFRAARSFLCALLISIFCSDLAATTQLYS</sequence>
<name>A0A0A9NN27_ARUDO</name>